<evidence type="ECO:0000259" key="11">
    <source>
        <dbReference type="Pfam" id="PF02602"/>
    </source>
</evidence>
<evidence type="ECO:0000256" key="8">
    <source>
        <dbReference type="ARBA" id="ARBA00048617"/>
    </source>
</evidence>
<protein>
    <recommendedName>
        <fullName evidence="7 9">Uroporphyrinogen-III synthase</fullName>
        <ecNumber evidence="3 9">4.2.1.75</ecNumber>
    </recommendedName>
</protein>
<feature type="domain" description="Tetrapyrrole biosynthesis uroporphyrinogen III synthase" evidence="11">
    <location>
        <begin position="246"/>
        <end position="401"/>
    </location>
</feature>
<dbReference type="SUPFAM" id="SSF69618">
    <property type="entry name" value="HemD-like"/>
    <property type="match status" value="2"/>
</dbReference>
<dbReference type="CDD" id="cd06578">
    <property type="entry name" value="HemD"/>
    <property type="match status" value="1"/>
</dbReference>
<dbReference type="Gene3D" id="3.40.50.10090">
    <property type="match status" value="3"/>
</dbReference>
<evidence type="ECO:0000313" key="12">
    <source>
        <dbReference type="EMBL" id="RRJ86968.1"/>
    </source>
</evidence>
<evidence type="ECO:0000256" key="1">
    <source>
        <dbReference type="ARBA" id="ARBA00004772"/>
    </source>
</evidence>
<evidence type="ECO:0000256" key="9">
    <source>
        <dbReference type="RuleBase" id="RU366031"/>
    </source>
</evidence>
<evidence type="ECO:0000256" key="6">
    <source>
        <dbReference type="ARBA" id="ARBA00037589"/>
    </source>
</evidence>
<evidence type="ECO:0000256" key="10">
    <source>
        <dbReference type="SAM" id="MobiDB-lite"/>
    </source>
</evidence>
<feature type="compositionally biased region" description="Low complexity" evidence="10">
    <location>
        <begin position="181"/>
        <end position="192"/>
    </location>
</feature>
<organism evidence="12 13">
    <name type="scientific">Gulosibacter macacae</name>
    <dbReference type="NCBI Taxonomy" id="2488791"/>
    <lineage>
        <taxon>Bacteria</taxon>
        <taxon>Bacillati</taxon>
        <taxon>Actinomycetota</taxon>
        <taxon>Actinomycetes</taxon>
        <taxon>Micrococcales</taxon>
        <taxon>Microbacteriaceae</taxon>
        <taxon>Gulosibacter</taxon>
    </lineage>
</organism>
<dbReference type="PANTHER" id="PTHR38042">
    <property type="entry name" value="UROPORPHYRINOGEN-III SYNTHASE, CHLOROPLASTIC"/>
    <property type="match status" value="1"/>
</dbReference>
<keyword evidence="13" id="KW-1185">Reference proteome</keyword>
<dbReference type="AlphaFoldDB" id="A0A3P3VY56"/>
<dbReference type="GO" id="GO:0004852">
    <property type="term" value="F:uroporphyrinogen-III synthase activity"/>
    <property type="evidence" value="ECO:0007669"/>
    <property type="project" value="UniProtKB-UniRule"/>
</dbReference>
<dbReference type="GO" id="GO:0006782">
    <property type="term" value="P:protoporphyrinogen IX biosynthetic process"/>
    <property type="evidence" value="ECO:0007669"/>
    <property type="project" value="UniProtKB-UniRule"/>
</dbReference>
<feature type="compositionally biased region" description="Low complexity" evidence="10">
    <location>
        <begin position="21"/>
        <end position="41"/>
    </location>
</feature>
<feature type="region of interest" description="Disordered" evidence="10">
    <location>
        <begin position="1"/>
        <end position="41"/>
    </location>
</feature>
<comment type="similarity">
    <text evidence="2 9">Belongs to the uroporphyrinogen-III synthase family.</text>
</comment>
<evidence type="ECO:0000256" key="2">
    <source>
        <dbReference type="ARBA" id="ARBA00008133"/>
    </source>
</evidence>
<evidence type="ECO:0000256" key="7">
    <source>
        <dbReference type="ARBA" id="ARBA00040167"/>
    </source>
</evidence>
<keyword evidence="5 9" id="KW-0627">Porphyrin biosynthesis</keyword>
<dbReference type="EMBL" id="RQVS01000006">
    <property type="protein sequence ID" value="RRJ86968.1"/>
    <property type="molecule type" value="Genomic_DNA"/>
</dbReference>
<evidence type="ECO:0000256" key="5">
    <source>
        <dbReference type="ARBA" id="ARBA00023244"/>
    </source>
</evidence>
<dbReference type="Proteomes" id="UP000274391">
    <property type="component" value="Unassembled WGS sequence"/>
</dbReference>
<dbReference type="InterPro" id="IPR036108">
    <property type="entry name" value="4pyrrol_syn_uPrphyn_synt_sf"/>
</dbReference>
<evidence type="ECO:0000256" key="4">
    <source>
        <dbReference type="ARBA" id="ARBA00023239"/>
    </source>
</evidence>
<feature type="domain" description="Tetrapyrrole biosynthesis uroporphyrinogen III synthase" evidence="11">
    <location>
        <begin position="63"/>
        <end position="125"/>
    </location>
</feature>
<name>A0A3P3VY56_9MICO</name>
<dbReference type="OrthoDB" id="9815856at2"/>
<comment type="function">
    <text evidence="6 9">Catalyzes cyclization of the linear tetrapyrrole, hydroxymethylbilane, to the macrocyclic uroporphyrinogen III.</text>
</comment>
<dbReference type="InterPro" id="IPR003754">
    <property type="entry name" value="4pyrrol_synth_uPrphyn_synth"/>
</dbReference>
<dbReference type="RefSeq" id="WP_124971500.1">
    <property type="nucleotide sequence ID" value="NZ_RQVS01000006.1"/>
</dbReference>
<accession>A0A3P3VY56</accession>
<dbReference type="Pfam" id="PF02602">
    <property type="entry name" value="HEM4"/>
    <property type="match status" value="2"/>
</dbReference>
<evidence type="ECO:0000313" key="13">
    <source>
        <dbReference type="Proteomes" id="UP000274391"/>
    </source>
</evidence>
<sequence>MSSSSSEADELAEVNSSSELTAATASGDRAAASEPNAQAQALGRERLRGVRVLVPRGGAHGEKMAAEVAAFGAEPVIVPMIDFAPVVGDEAVELRARLAALAAGEYDWLAVTSPRNVEMLVHALGASAAAGGDGAGADTRADTHAEANPGLLIRALPPNPRAATRGLGGNERFSDREAAEASPGGVTAGAPAAADAVNPVPLIRALPTNAPAAARGLGGNERISELEIAAASAPCVGSDARTRLADAIPANTRVAAVGTGTAKALARHGVTADFVPAGEQSARGMIQEWPEPGARVLWPHSSAARHTIPLGVKLRGGKVDAPIAYHPASAPLSDDHLADLRAGRIPIALVTSGMIARELAHRLDGVRMPVVSIGPITTEDAREVGLPVVAEAAEPSIAAMLNALAKAAAKPDLASALPDLAAALGRRE</sequence>
<feature type="region of interest" description="Disordered" evidence="10">
    <location>
        <begin position="153"/>
        <end position="192"/>
    </location>
</feature>
<comment type="caution">
    <text evidence="12">The sequence shown here is derived from an EMBL/GenBank/DDBJ whole genome shotgun (WGS) entry which is preliminary data.</text>
</comment>
<dbReference type="PANTHER" id="PTHR38042:SF1">
    <property type="entry name" value="UROPORPHYRINOGEN-III SYNTHASE, CHLOROPLASTIC"/>
    <property type="match status" value="1"/>
</dbReference>
<dbReference type="EC" id="4.2.1.75" evidence="3 9"/>
<proteinExistence type="inferred from homology"/>
<dbReference type="InterPro" id="IPR039793">
    <property type="entry name" value="UROS/Hem4"/>
</dbReference>
<dbReference type="UniPathway" id="UPA00251">
    <property type="reaction ID" value="UER00320"/>
</dbReference>
<comment type="pathway">
    <text evidence="1 9">Porphyrin-containing compound metabolism; protoporphyrin-IX biosynthesis; coproporphyrinogen-III from 5-aminolevulinate: step 3/4.</text>
</comment>
<dbReference type="GO" id="GO:0006780">
    <property type="term" value="P:uroporphyrinogen III biosynthetic process"/>
    <property type="evidence" value="ECO:0007669"/>
    <property type="project" value="UniProtKB-UniRule"/>
</dbReference>
<reference evidence="12 13" key="1">
    <citation type="submission" date="2018-11" db="EMBL/GenBank/DDBJ databases">
        <title>YIM 102482-1 draft genome.</title>
        <authorList>
            <person name="Li G."/>
            <person name="Jiang Y."/>
        </authorList>
    </citation>
    <scope>NUCLEOTIDE SEQUENCE [LARGE SCALE GENOMIC DNA]</scope>
    <source>
        <strain evidence="12 13">YIM 102482-1</strain>
    </source>
</reference>
<gene>
    <name evidence="12" type="ORF">EG850_06065</name>
</gene>
<comment type="catalytic activity">
    <reaction evidence="8 9">
        <text>hydroxymethylbilane = uroporphyrinogen III + H2O</text>
        <dbReference type="Rhea" id="RHEA:18965"/>
        <dbReference type="ChEBI" id="CHEBI:15377"/>
        <dbReference type="ChEBI" id="CHEBI:57308"/>
        <dbReference type="ChEBI" id="CHEBI:57845"/>
        <dbReference type="EC" id="4.2.1.75"/>
    </reaction>
</comment>
<keyword evidence="4 9" id="KW-0456">Lyase</keyword>
<evidence type="ECO:0000256" key="3">
    <source>
        <dbReference type="ARBA" id="ARBA00013109"/>
    </source>
</evidence>